<evidence type="ECO:0000259" key="3">
    <source>
        <dbReference type="PROSITE" id="PS50893"/>
    </source>
</evidence>
<dbReference type="STRING" id="474960.SAMN05216180_2086"/>
<dbReference type="SUPFAM" id="SSF52540">
    <property type="entry name" value="P-loop containing nucleoside triphosphate hydrolases"/>
    <property type="match status" value="2"/>
</dbReference>
<dbReference type="GO" id="GO:0016887">
    <property type="term" value="F:ATP hydrolysis activity"/>
    <property type="evidence" value="ECO:0007669"/>
    <property type="project" value="InterPro"/>
</dbReference>
<protein>
    <submittedName>
        <fullName evidence="4">Ribose transport system ATP-binding protein/inositol transport system ATP-binding protein</fullName>
    </submittedName>
</protein>
<evidence type="ECO:0000313" key="5">
    <source>
        <dbReference type="Proteomes" id="UP000199158"/>
    </source>
</evidence>
<dbReference type="AlphaFoldDB" id="A0A1H8BT83"/>
<dbReference type="PANTHER" id="PTHR43790">
    <property type="entry name" value="CARBOHYDRATE TRANSPORT ATP-BINDING PROTEIN MG119-RELATED"/>
    <property type="match status" value="1"/>
</dbReference>
<organism evidence="4 5">
    <name type="scientific">Hydrogenoanaerobacterium saccharovorans</name>
    <dbReference type="NCBI Taxonomy" id="474960"/>
    <lineage>
        <taxon>Bacteria</taxon>
        <taxon>Bacillati</taxon>
        <taxon>Bacillota</taxon>
        <taxon>Clostridia</taxon>
        <taxon>Eubacteriales</taxon>
        <taxon>Oscillospiraceae</taxon>
        <taxon>Hydrogenoanaerobacterium</taxon>
    </lineage>
</organism>
<dbReference type="InterPro" id="IPR003439">
    <property type="entry name" value="ABC_transporter-like_ATP-bd"/>
</dbReference>
<keyword evidence="1" id="KW-0547">Nucleotide-binding</keyword>
<dbReference type="InterPro" id="IPR003593">
    <property type="entry name" value="AAA+_ATPase"/>
</dbReference>
<proteinExistence type="predicted"/>
<dbReference type="SMART" id="SM00382">
    <property type="entry name" value="AAA"/>
    <property type="match status" value="1"/>
</dbReference>
<feature type="domain" description="ABC transporter" evidence="3">
    <location>
        <begin position="241"/>
        <end position="483"/>
    </location>
</feature>
<dbReference type="RefSeq" id="WP_092754312.1">
    <property type="nucleotide sequence ID" value="NZ_FOCG01000001.1"/>
</dbReference>
<gene>
    <name evidence="4" type="ORF">SAMN05216180_2086</name>
</gene>
<dbReference type="PROSITE" id="PS50893">
    <property type="entry name" value="ABC_TRANSPORTER_2"/>
    <property type="match status" value="2"/>
</dbReference>
<evidence type="ECO:0000256" key="2">
    <source>
        <dbReference type="ARBA" id="ARBA00022840"/>
    </source>
</evidence>
<evidence type="ECO:0000313" key="4">
    <source>
        <dbReference type="EMBL" id="SEM86101.1"/>
    </source>
</evidence>
<dbReference type="GO" id="GO:0005524">
    <property type="term" value="F:ATP binding"/>
    <property type="evidence" value="ECO:0007669"/>
    <property type="project" value="UniProtKB-KW"/>
</dbReference>
<evidence type="ECO:0000256" key="1">
    <source>
        <dbReference type="ARBA" id="ARBA00022741"/>
    </source>
</evidence>
<reference evidence="4 5" key="1">
    <citation type="submission" date="2016-10" db="EMBL/GenBank/DDBJ databases">
        <authorList>
            <person name="de Groot N.N."/>
        </authorList>
    </citation>
    <scope>NUCLEOTIDE SEQUENCE [LARGE SCALE GENOMIC DNA]</scope>
    <source>
        <strain evidence="4 5">CGMCC 1.5070</strain>
    </source>
</reference>
<dbReference type="PANTHER" id="PTHR43790:SF8">
    <property type="entry name" value="SUGAR ABC TRANSPORTER ATP-BINDING PROTEIN"/>
    <property type="match status" value="1"/>
</dbReference>
<feature type="domain" description="ABC transporter" evidence="3">
    <location>
        <begin position="6"/>
        <end position="242"/>
    </location>
</feature>
<accession>A0A1H8BT83</accession>
<dbReference type="InterPro" id="IPR050107">
    <property type="entry name" value="ABC_carbohydrate_import_ATPase"/>
</dbReference>
<dbReference type="InterPro" id="IPR027417">
    <property type="entry name" value="P-loop_NTPase"/>
</dbReference>
<dbReference type="EMBL" id="FOCG01000001">
    <property type="protein sequence ID" value="SEM86101.1"/>
    <property type="molecule type" value="Genomic_DNA"/>
</dbReference>
<dbReference type="OrthoDB" id="9806726at2"/>
<dbReference type="Proteomes" id="UP000199158">
    <property type="component" value="Unassembled WGS sequence"/>
</dbReference>
<name>A0A1H8BT83_9FIRM</name>
<keyword evidence="5" id="KW-1185">Reference proteome</keyword>
<dbReference type="CDD" id="cd03216">
    <property type="entry name" value="ABC_Carb_Monos_I"/>
    <property type="match status" value="1"/>
</dbReference>
<keyword evidence="2 4" id="KW-0067">ATP-binding</keyword>
<dbReference type="Pfam" id="PF00005">
    <property type="entry name" value="ABC_tran"/>
    <property type="match status" value="2"/>
</dbReference>
<sequence>MAQELMRLEQVTRRITSEFYIRKINLTINKGEVFALAGKNAAGKSTLASVMNGYLPADSGRIYFEGQQVQLPDPGAALKLGIITLMQNNQGFEQMPVADNVLFGNDKYYKTGKMSPRKLAAVCAECFEKLGIAIDPRAPFYTLTPAQKQAVAIARAYLFDAKLIIMDEPSSRLPQKECEVLYSTVRALRENGVSILYITHRLDEIIKLADRVAFIERGKLKEVRSTADMTELDLIEAIEGFRVDNIYSKEPLELGEPVLKVQNLSAGQAKDINFTLHKSEVIALVSDLGMCAQSIYRTLNGLLQYNGSIQVDGKEVKIDNPLTANSLRIVSAIDEDMEETLSNYDSKDGRAVGRFAVLSARFRDTINGVGKMLNNVVGLKLQQKEYMTGGYRQKELVLRTLAKDGDIYILVDPTNGIDLQTKMRVYSDIAQLAKHGKGILYFTNDVHEAVGLADRILVLGTNTIVFDKNAKETDASTLAKLLKE</sequence>
<dbReference type="Gene3D" id="3.40.50.300">
    <property type="entry name" value="P-loop containing nucleotide triphosphate hydrolases"/>
    <property type="match status" value="2"/>
</dbReference>